<evidence type="ECO:0000313" key="1">
    <source>
        <dbReference type="EMBL" id="MBW86268.1"/>
    </source>
</evidence>
<accession>A0A2P2IYH0</accession>
<organism evidence="1">
    <name type="scientific">Rhizophora mucronata</name>
    <name type="common">Asiatic mangrove</name>
    <dbReference type="NCBI Taxonomy" id="61149"/>
    <lineage>
        <taxon>Eukaryota</taxon>
        <taxon>Viridiplantae</taxon>
        <taxon>Streptophyta</taxon>
        <taxon>Embryophyta</taxon>
        <taxon>Tracheophyta</taxon>
        <taxon>Spermatophyta</taxon>
        <taxon>Magnoliopsida</taxon>
        <taxon>eudicotyledons</taxon>
        <taxon>Gunneridae</taxon>
        <taxon>Pentapetalae</taxon>
        <taxon>rosids</taxon>
        <taxon>fabids</taxon>
        <taxon>Malpighiales</taxon>
        <taxon>Rhizophoraceae</taxon>
        <taxon>Rhizophora</taxon>
    </lineage>
</organism>
<reference evidence="1" key="1">
    <citation type="submission" date="2018-02" db="EMBL/GenBank/DDBJ databases">
        <title>Rhizophora mucronata_Transcriptome.</title>
        <authorList>
            <person name="Meera S.P."/>
            <person name="Sreeshan A."/>
            <person name="Augustine A."/>
        </authorList>
    </citation>
    <scope>NUCLEOTIDE SEQUENCE</scope>
    <source>
        <tissue evidence="1">Leaf</tissue>
    </source>
</reference>
<dbReference type="AlphaFoldDB" id="A0A2P2IYH0"/>
<sequence length="19" mass="2073">MEIPPSSSLQLGNEKVCKL</sequence>
<dbReference type="EMBL" id="GGEC01005785">
    <property type="protein sequence ID" value="MBW86268.1"/>
    <property type="molecule type" value="Transcribed_RNA"/>
</dbReference>
<proteinExistence type="predicted"/>
<protein>
    <submittedName>
        <fullName evidence="1">Uncharacterized protein</fullName>
    </submittedName>
</protein>
<name>A0A2P2IYH0_RHIMU</name>